<organism evidence="2 3">
    <name type="scientific">Phytophthora rubi</name>
    <dbReference type="NCBI Taxonomy" id="129364"/>
    <lineage>
        <taxon>Eukaryota</taxon>
        <taxon>Sar</taxon>
        <taxon>Stramenopiles</taxon>
        <taxon>Oomycota</taxon>
        <taxon>Peronosporomycetes</taxon>
        <taxon>Peronosporales</taxon>
        <taxon>Peronosporaceae</taxon>
        <taxon>Phytophthora</taxon>
    </lineage>
</organism>
<dbReference type="OrthoDB" id="109079at2759"/>
<feature type="compositionally biased region" description="Basic and acidic residues" evidence="1">
    <location>
        <begin position="8"/>
        <end position="37"/>
    </location>
</feature>
<gene>
    <name evidence="2" type="ORF">PR002_g31404</name>
</gene>
<dbReference type="Proteomes" id="UP000435112">
    <property type="component" value="Unassembled WGS sequence"/>
</dbReference>
<feature type="region of interest" description="Disordered" evidence="1">
    <location>
        <begin position="1"/>
        <end position="56"/>
    </location>
</feature>
<accession>A0A6A3GHG1</accession>
<name>A0A6A3GHG1_9STRA</name>
<comment type="caution">
    <text evidence="2">The sequence shown here is derived from an EMBL/GenBank/DDBJ whole genome shotgun (WGS) entry which is preliminary data.</text>
</comment>
<evidence type="ECO:0000313" key="3">
    <source>
        <dbReference type="Proteomes" id="UP000435112"/>
    </source>
</evidence>
<reference evidence="2 3" key="1">
    <citation type="submission" date="2018-09" db="EMBL/GenBank/DDBJ databases">
        <title>Genomic investigation of the strawberry pathogen Phytophthora fragariae indicates pathogenicity is determined by transcriptional variation in three key races.</title>
        <authorList>
            <person name="Adams T.M."/>
            <person name="Armitage A.D."/>
            <person name="Sobczyk M.K."/>
            <person name="Bates H.J."/>
            <person name="Dunwell J.M."/>
            <person name="Nellist C.F."/>
            <person name="Harrison R.J."/>
        </authorList>
    </citation>
    <scope>NUCLEOTIDE SEQUENCE [LARGE SCALE GENOMIC DNA]</scope>
    <source>
        <strain evidence="2 3">SCRP324</strain>
    </source>
</reference>
<evidence type="ECO:0000313" key="2">
    <source>
        <dbReference type="EMBL" id="KAE8956663.1"/>
    </source>
</evidence>
<proteinExistence type="predicted"/>
<dbReference type="EMBL" id="QXFU01008352">
    <property type="protein sequence ID" value="KAE8956663.1"/>
    <property type="molecule type" value="Genomic_DNA"/>
</dbReference>
<protein>
    <submittedName>
        <fullName evidence="2">Uncharacterized protein</fullName>
    </submittedName>
</protein>
<dbReference type="AlphaFoldDB" id="A0A6A3GHG1"/>
<sequence>MMTEDAADEVHRGLGRSDRVTHRDEMHHLRDSIHDDQDAGSTFGVGWEPEDEVHGD</sequence>
<evidence type="ECO:0000256" key="1">
    <source>
        <dbReference type="SAM" id="MobiDB-lite"/>
    </source>
</evidence>